<dbReference type="Proteomes" id="UP000054166">
    <property type="component" value="Unassembled WGS sequence"/>
</dbReference>
<dbReference type="AlphaFoldDB" id="A0A0C3AVQ4"/>
<name>A0A0C3AVQ4_PILCF</name>
<dbReference type="EMBL" id="KN833019">
    <property type="protein sequence ID" value="KIM78068.1"/>
    <property type="molecule type" value="Genomic_DNA"/>
</dbReference>
<keyword evidence="2" id="KW-1185">Reference proteome</keyword>
<dbReference type="HOGENOM" id="CLU_1078135_0_0_1"/>
<dbReference type="OrthoDB" id="3269378at2759"/>
<protein>
    <submittedName>
        <fullName evidence="1">Uncharacterized protein</fullName>
    </submittedName>
</protein>
<dbReference type="STRING" id="765440.A0A0C3AVQ4"/>
<organism evidence="1 2">
    <name type="scientific">Piloderma croceum (strain F 1598)</name>
    <dbReference type="NCBI Taxonomy" id="765440"/>
    <lineage>
        <taxon>Eukaryota</taxon>
        <taxon>Fungi</taxon>
        <taxon>Dikarya</taxon>
        <taxon>Basidiomycota</taxon>
        <taxon>Agaricomycotina</taxon>
        <taxon>Agaricomycetes</taxon>
        <taxon>Agaricomycetidae</taxon>
        <taxon>Atheliales</taxon>
        <taxon>Atheliaceae</taxon>
        <taxon>Piloderma</taxon>
    </lineage>
</organism>
<dbReference type="InParanoid" id="A0A0C3AVQ4"/>
<gene>
    <name evidence="1" type="ORF">PILCRDRAFT_602773</name>
</gene>
<accession>A0A0C3AVQ4</accession>
<evidence type="ECO:0000313" key="1">
    <source>
        <dbReference type="EMBL" id="KIM78068.1"/>
    </source>
</evidence>
<reference evidence="1 2" key="1">
    <citation type="submission" date="2014-04" db="EMBL/GenBank/DDBJ databases">
        <authorList>
            <consortium name="DOE Joint Genome Institute"/>
            <person name="Kuo A."/>
            <person name="Tarkka M."/>
            <person name="Buscot F."/>
            <person name="Kohler A."/>
            <person name="Nagy L.G."/>
            <person name="Floudas D."/>
            <person name="Copeland A."/>
            <person name="Barry K.W."/>
            <person name="Cichocki N."/>
            <person name="Veneault-Fourrey C."/>
            <person name="LaButti K."/>
            <person name="Lindquist E.A."/>
            <person name="Lipzen A."/>
            <person name="Lundell T."/>
            <person name="Morin E."/>
            <person name="Murat C."/>
            <person name="Sun H."/>
            <person name="Tunlid A."/>
            <person name="Henrissat B."/>
            <person name="Grigoriev I.V."/>
            <person name="Hibbett D.S."/>
            <person name="Martin F."/>
            <person name="Nordberg H.P."/>
            <person name="Cantor M.N."/>
            <person name="Hua S.X."/>
        </authorList>
    </citation>
    <scope>NUCLEOTIDE SEQUENCE [LARGE SCALE GENOMIC DNA]</scope>
    <source>
        <strain evidence="1 2">F 1598</strain>
    </source>
</reference>
<reference evidence="2" key="2">
    <citation type="submission" date="2015-01" db="EMBL/GenBank/DDBJ databases">
        <title>Evolutionary Origins and Diversification of the Mycorrhizal Mutualists.</title>
        <authorList>
            <consortium name="DOE Joint Genome Institute"/>
            <consortium name="Mycorrhizal Genomics Consortium"/>
            <person name="Kohler A."/>
            <person name="Kuo A."/>
            <person name="Nagy L.G."/>
            <person name="Floudas D."/>
            <person name="Copeland A."/>
            <person name="Barry K.W."/>
            <person name="Cichocki N."/>
            <person name="Veneault-Fourrey C."/>
            <person name="LaButti K."/>
            <person name="Lindquist E.A."/>
            <person name="Lipzen A."/>
            <person name="Lundell T."/>
            <person name="Morin E."/>
            <person name="Murat C."/>
            <person name="Riley R."/>
            <person name="Ohm R."/>
            <person name="Sun H."/>
            <person name="Tunlid A."/>
            <person name="Henrissat B."/>
            <person name="Grigoriev I.V."/>
            <person name="Hibbett D.S."/>
            <person name="Martin F."/>
        </authorList>
    </citation>
    <scope>NUCLEOTIDE SEQUENCE [LARGE SCALE GENOMIC DNA]</scope>
    <source>
        <strain evidence="2">F 1598</strain>
    </source>
</reference>
<proteinExistence type="predicted"/>
<evidence type="ECO:0000313" key="2">
    <source>
        <dbReference type="Proteomes" id="UP000054166"/>
    </source>
</evidence>
<sequence length="246" mass="27919">MYSISNDFSHLSVGDLHASSEPSTTAVLARISVKRDDFTDEDHRPLDAKIMSAFSAFRKLNEEPDLSELLSRITTDKRLTWLKPDEAEELLDREPSIASVLRNGWQAGSFKAVRQLAILWPEVQEQPKRSVVTIEQQDDPSLRVQSLGMSVIYTTLQLCHNVFTATEFSWTREYIGDASVELWNHIKNHYGSNEQVYANYLAIVQSSGMGKSRTVDEMSKRHFVIPMNLREADSTGRFIGDHLSLT</sequence>